<dbReference type="WBParaSite" id="SVE_0000063250.1">
    <property type="protein sequence ID" value="SVE_0000063250.1"/>
    <property type="gene ID" value="SVE_0000063250"/>
</dbReference>
<accession>A0A0K0ETT2</accession>
<keyword evidence="1" id="KW-1133">Transmembrane helix</keyword>
<dbReference type="Proteomes" id="UP000035680">
    <property type="component" value="Unassembled WGS sequence"/>
</dbReference>
<keyword evidence="1" id="KW-0472">Membrane</keyword>
<feature type="transmembrane region" description="Helical" evidence="1">
    <location>
        <begin position="12"/>
        <end position="32"/>
    </location>
</feature>
<sequence>MSTSNFTLIRYLFVITVIYNMTSRYTFILIYIKYTLCGLINAIKAGTIKKIAMVISNFNSLKNVNQFCNCRCRISKTN</sequence>
<evidence type="ECO:0000313" key="2">
    <source>
        <dbReference type="Proteomes" id="UP000035680"/>
    </source>
</evidence>
<dbReference type="AlphaFoldDB" id="A0A0K0ETT2"/>
<reference evidence="2" key="1">
    <citation type="submission" date="2014-07" db="EMBL/GenBank/DDBJ databases">
        <authorList>
            <person name="Martin A.A"/>
            <person name="De Silva N."/>
        </authorList>
    </citation>
    <scope>NUCLEOTIDE SEQUENCE</scope>
</reference>
<organism evidence="2 3">
    <name type="scientific">Strongyloides venezuelensis</name>
    <name type="common">Threadworm</name>
    <dbReference type="NCBI Taxonomy" id="75913"/>
    <lineage>
        <taxon>Eukaryota</taxon>
        <taxon>Metazoa</taxon>
        <taxon>Ecdysozoa</taxon>
        <taxon>Nematoda</taxon>
        <taxon>Chromadorea</taxon>
        <taxon>Rhabditida</taxon>
        <taxon>Tylenchina</taxon>
        <taxon>Panagrolaimomorpha</taxon>
        <taxon>Strongyloidoidea</taxon>
        <taxon>Strongyloididae</taxon>
        <taxon>Strongyloides</taxon>
    </lineage>
</organism>
<evidence type="ECO:0000256" key="1">
    <source>
        <dbReference type="SAM" id="Phobius"/>
    </source>
</evidence>
<keyword evidence="1" id="KW-0812">Transmembrane</keyword>
<name>A0A0K0ETT2_STRVS</name>
<reference evidence="3" key="2">
    <citation type="submission" date="2015-08" db="UniProtKB">
        <authorList>
            <consortium name="WormBaseParasite"/>
        </authorList>
    </citation>
    <scope>IDENTIFICATION</scope>
</reference>
<evidence type="ECO:0000313" key="3">
    <source>
        <dbReference type="WBParaSite" id="SVE_0000063250.1"/>
    </source>
</evidence>
<proteinExistence type="predicted"/>
<protein>
    <submittedName>
        <fullName evidence="3">Secreted protein</fullName>
    </submittedName>
</protein>
<keyword evidence="2" id="KW-1185">Reference proteome</keyword>